<accession>A0AAV5R349</accession>
<organism evidence="2 3">
    <name type="scientific">Pichia kluyveri</name>
    <name type="common">Yeast</name>
    <dbReference type="NCBI Taxonomy" id="36015"/>
    <lineage>
        <taxon>Eukaryota</taxon>
        <taxon>Fungi</taxon>
        <taxon>Dikarya</taxon>
        <taxon>Ascomycota</taxon>
        <taxon>Saccharomycotina</taxon>
        <taxon>Pichiomycetes</taxon>
        <taxon>Pichiales</taxon>
        <taxon>Pichiaceae</taxon>
        <taxon>Pichia</taxon>
    </lineage>
</organism>
<feature type="region of interest" description="Disordered" evidence="1">
    <location>
        <begin position="43"/>
        <end position="80"/>
    </location>
</feature>
<proteinExistence type="predicted"/>
<feature type="compositionally biased region" description="Basic and acidic residues" evidence="1">
    <location>
        <begin position="71"/>
        <end position="80"/>
    </location>
</feature>
<sequence length="80" mass="9007">MNTKLSEQDNVPKKLCNEDLEKELQNAKLVFGDKLIDPHDRRIRKPHSRVVGPFAGNSTKNTDNAGGLLKTNDHRPTTDK</sequence>
<dbReference type="Proteomes" id="UP001378960">
    <property type="component" value="Unassembled WGS sequence"/>
</dbReference>
<evidence type="ECO:0000313" key="3">
    <source>
        <dbReference type="Proteomes" id="UP001378960"/>
    </source>
</evidence>
<comment type="caution">
    <text evidence="2">The sequence shown here is derived from an EMBL/GenBank/DDBJ whole genome shotgun (WGS) entry which is preliminary data.</text>
</comment>
<name>A0AAV5R349_PICKL</name>
<evidence type="ECO:0000256" key="1">
    <source>
        <dbReference type="SAM" id="MobiDB-lite"/>
    </source>
</evidence>
<dbReference type="EMBL" id="BTGB01000002">
    <property type="protein sequence ID" value="GMM45432.1"/>
    <property type="molecule type" value="Genomic_DNA"/>
</dbReference>
<dbReference type="AlphaFoldDB" id="A0AAV5R349"/>
<evidence type="ECO:0000313" key="2">
    <source>
        <dbReference type="EMBL" id="GMM45432.1"/>
    </source>
</evidence>
<reference evidence="2 3" key="1">
    <citation type="journal article" date="2023" name="Elife">
        <title>Identification of key yeast species and microbe-microbe interactions impacting larval growth of Drosophila in the wild.</title>
        <authorList>
            <person name="Mure A."/>
            <person name="Sugiura Y."/>
            <person name="Maeda R."/>
            <person name="Honda K."/>
            <person name="Sakurai N."/>
            <person name="Takahashi Y."/>
            <person name="Watada M."/>
            <person name="Katoh T."/>
            <person name="Gotoh A."/>
            <person name="Gotoh Y."/>
            <person name="Taniguchi I."/>
            <person name="Nakamura K."/>
            <person name="Hayashi T."/>
            <person name="Katayama T."/>
            <person name="Uemura T."/>
            <person name="Hattori Y."/>
        </authorList>
    </citation>
    <scope>NUCLEOTIDE SEQUENCE [LARGE SCALE GENOMIC DNA]</scope>
    <source>
        <strain evidence="2 3">PK-24</strain>
    </source>
</reference>
<gene>
    <name evidence="2" type="ORF">DAPK24_020070</name>
</gene>
<keyword evidence="3" id="KW-1185">Reference proteome</keyword>
<protein>
    <submittedName>
        <fullName evidence="2">Uncharacterized protein</fullName>
    </submittedName>
</protein>